<keyword evidence="8" id="KW-1185">Reference proteome</keyword>
<proteinExistence type="predicted"/>
<feature type="transmembrane region" description="Helical" evidence="6">
    <location>
        <begin position="573"/>
        <end position="600"/>
    </location>
</feature>
<feature type="transmembrane region" description="Helical" evidence="6">
    <location>
        <begin position="385"/>
        <end position="407"/>
    </location>
</feature>
<evidence type="ECO:0000256" key="2">
    <source>
        <dbReference type="ARBA" id="ARBA00022692"/>
    </source>
</evidence>
<dbReference type="AlphaFoldDB" id="A0AAD5RWV4"/>
<dbReference type="PANTHER" id="PTHR11040">
    <property type="entry name" value="ZINC/IRON TRANSPORTER"/>
    <property type="match status" value="1"/>
</dbReference>
<evidence type="ECO:0000313" key="7">
    <source>
        <dbReference type="EMBL" id="KAJ2904668.1"/>
    </source>
</evidence>
<feature type="transmembrane region" description="Helical" evidence="6">
    <location>
        <begin position="344"/>
        <end position="365"/>
    </location>
</feature>
<reference evidence="7" key="1">
    <citation type="submission" date="2022-07" db="EMBL/GenBank/DDBJ databases">
        <title>Draft genome sequence of Zalerion maritima ATCC 34329, a (micro)plastics degrading marine fungus.</title>
        <authorList>
            <person name="Paco A."/>
            <person name="Goncalves M.F.M."/>
            <person name="Rocha-Santos T.A.P."/>
            <person name="Alves A."/>
        </authorList>
    </citation>
    <scope>NUCLEOTIDE SEQUENCE</scope>
    <source>
        <strain evidence="7">ATCC 34329</strain>
    </source>
</reference>
<keyword evidence="2 6" id="KW-0812">Transmembrane</keyword>
<sequence>MLRCAGNTDPNIIPRAGNNFDVGLLPPSCLWDDLLFLLAGKVHFVGGALGAQLGVLLPPPQWDTISLTKPLLGNRDSNLCTARFERKIWTGQHCFAQWPSLKKQIHALSPLDSHLGGVTGAKGFIRPAGFEILPCLESQETFGRQDCQTIGQDPTHVPPAHPRAVPVNFSLPSAALELGDVFSVLHEVRAPTRASSTTLGHPLWYTAAFSTAPDSSEAVSHDRHTPWLTCTPRPEHYSQMPLILLKQARSWPTKLGYPDIDQLQSTRHLSPRLPRACESRQLGLKLDSMATSEKPQCGGNGETGEYDLTLHVVGLFLVLAASVFGAGFPVVAKRVSWVKVPTKVFFACKHFGTGVLVATAFVHLLPTAFGNLTNPCLPDLFTDQYPALPGVIMMGSMFCLFVVEMWLNAKMGPGGHSHGGSFTDGATPGRSLAPPVRPSRASSESEFMTDDTASYEKKVAQKMFEEQQSAARNQQVSPDPFSDANGVFDPPSEMPPWFVVFYEQYVRQRLEMVNMIKASTVQQPEALPTSTFETRGPQPHPGSEWFLDAEGNWTDPQVYRRANLNITLLEGGILFHSVFVGMTISITIDGFLILLIAILFHQMFEGLGLGSRIAQVPYPKGSIRPWVLVFAFGTTAPIGQAIGLIARNSYDPESAFGLIIVGVFNAISSGLLIYAALVDLLAEDFLSEESQHTMTKKTRTVAFIWVLLGAAGMSIVGAFA</sequence>
<feature type="transmembrane region" description="Helical" evidence="6">
    <location>
        <begin position="702"/>
        <end position="719"/>
    </location>
</feature>
<dbReference type="PANTHER" id="PTHR11040:SF24">
    <property type="entry name" value="FE(2+) TRANSPORTER 3"/>
    <property type="match status" value="1"/>
</dbReference>
<protein>
    <submittedName>
        <fullName evidence="7">Uncharacterized protein</fullName>
    </submittedName>
</protein>
<keyword evidence="4 6" id="KW-0472">Membrane</keyword>
<evidence type="ECO:0000256" key="5">
    <source>
        <dbReference type="SAM" id="MobiDB-lite"/>
    </source>
</evidence>
<keyword evidence="3 6" id="KW-1133">Transmembrane helix</keyword>
<evidence type="ECO:0000313" key="8">
    <source>
        <dbReference type="Proteomes" id="UP001201980"/>
    </source>
</evidence>
<dbReference type="EMBL" id="JAKWBI020000047">
    <property type="protein sequence ID" value="KAJ2904668.1"/>
    <property type="molecule type" value="Genomic_DNA"/>
</dbReference>
<name>A0AAD5RWV4_9PEZI</name>
<dbReference type="InterPro" id="IPR003689">
    <property type="entry name" value="ZIP"/>
</dbReference>
<feature type="transmembrane region" description="Helical" evidence="6">
    <location>
        <begin position="658"/>
        <end position="682"/>
    </location>
</feature>
<dbReference type="Proteomes" id="UP001201980">
    <property type="component" value="Unassembled WGS sequence"/>
</dbReference>
<evidence type="ECO:0000256" key="1">
    <source>
        <dbReference type="ARBA" id="ARBA00004141"/>
    </source>
</evidence>
<evidence type="ECO:0000256" key="4">
    <source>
        <dbReference type="ARBA" id="ARBA00023136"/>
    </source>
</evidence>
<dbReference type="Pfam" id="PF02535">
    <property type="entry name" value="Zip"/>
    <property type="match status" value="1"/>
</dbReference>
<gene>
    <name evidence="7" type="ORF">MKZ38_007409</name>
</gene>
<comment type="subcellular location">
    <subcellularLocation>
        <location evidence="1">Membrane</location>
        <topology evidence="1">Multi-pass membrane protein</topology>
    </subcellularLocation>
</comment>
<dbReference type="GO" id="GO:0005886">
    <property type="term" value="C:plasma membrane"/>
    <property type="evidence" value="ECO:0007669"/>
    <property type="project" value="TreeGrafter"/>
</dbReference>
<organism evidence="7 8">
    <name type="scientific">Zalerion maritima</name>
    <dbReference type="NCBI Taxonomy" id="339359"/>
    <lineage>
        <taxon>Eukaryota</taxon>
        <taxon>Fungi</taxon>
        <taxon>Dikarya</taxon>
        <taxon>Ascomycota</taxon>
        <taxon>Pezizomycotina</taxon>
        <taxon>Sordariomycetes</taxon>
        <taxon>Lulworthiomycetidae</taxon>
        <taxon>Lulworthiales</taxon>
        <taxon>Lulworthiaceae</taxon>
        <taxon>Zalerion</taxon>
    </lineage>
</organism>
<feature type="region of interest" description="Disordered" evidence="5">
    <location>
        <begin position="418"/>
        <end position="450"/>
    </location>
</feature>
<feature type="transmembrane region" description="Helical" evidence="6">
    <location>
        <begin position="310"/>
        <end position="332"/>
    </location>
</feature>
<evidence type="ECO:0000256" key="6">
    <source>
        <dbReference type="SAM" id="Phobius"/>
    </source>
</evidence>
<feature type="transmembrane region" description="Helical" evidence="6">
    <location>
        <begin position="626"/>
        <end position="646"/>
    </location>
</feature>
<evidence type="ECO:0000256" key="3">
    <source>
        <dbReference type="ARBA" id="ARBA00022989"/>
    </source>
</evidence>
<comment type="caution">
    <text evidence="7">The sequence shown here is derived from an EMBL/GenBank/DDBJ whole genome shotgun (WGS) entry which is preliminary data.</text>
</comment>
<accession>A0AAD5RWV4</accession>
<dbReference type="GO" id="GO:0005385">
    <property type="term" value="F:zinc ion transmembrane transporter activity"/>
    <property type="evidence" value="ECO:0007669"/>
    <property type="project" value="TreeGrafter"/>
</dbReference>